<dbReference type="RefSeq" id="WP_150487367.1">
    <property type="nucleotide sequence ID" value="NZ_BMUV01000001.1"/>
</dbReference>
<name>A0A5J6F6L4_9ACTN</name>
<dbReference type="Proteomes" id="UP000326178">
    <property type="component" value="Chromosome"/>
</dbReference>
<dbReference type="AlphaFoldDB" id="A0A5J6F6L4"/>
<keyword evidence="3" id="KW-1185">Reference proteome</keyword>
<proteinExistence type="predicted"/>
<feature type="region of interest" description="Disordered" evidence="1">
    <location>
        <begin position="239"/>
        <end position="290"/>
    </location>
</feature>
<dbReference type="OrthoDB" id="3383452at2"/>
<reference evidence="2 3" key="1">
    <citation type="submission" date="2017-09" db="EMBL/GenBank/DDBJ databases">
        <authorList>
            <person name="Lee N."/>
            <person name="Cho B.-K."/>
        </authorList>
    </citation>
    <scope>NUCLEOTIDE SEQUENCE [LARGE SCALE GENOMIC DNA]</scope>
    <source>
        <strain evidence="2 3">ATCC 12769</strain>
    </source>
</reference>
<feature type="region of interest" description="Disordered" evidence="1">
    <location>
        <begin position="107"/>
        <end position="171"/>
    </location>
</feature>
<accession>A0A5J6F6L4</accession>
<evidence type="ECO:0000313" key="2">
    <source>
        <dbReference type="EMBL" id="QEU72001.1"/>
    </source>
</evidence>
<dbReference type="EMBL" id="CP023702">
    <property type="protein sequence ID" value="QEU72001.1"/>
    <property type="molecule type" value="Genomic_DNA"/>
</dbReference>
<evidence type="ECO:0000313" key="3">
    <source>
        <dbReference type="Proteomes" id="UP000326178"/>
    </source>
</evidence>
<evidence type="ECO:0008006" key="4">
    <source>
        <dbReference type="Google" id="ProtNLM"/>
    </source>
</evidence>
<evidence type="ECO:0000256" key="1">
    <source>
        <dbReference type="SAM" id="MobiDB-lite"/>
    </source>
</evidence>
<dbReference type="KEGG" id="snk:CP967_08495"/>
<protein>
    <recommendedName>
        <fullName evidence="4">Helix-turn-helix domain-containing protein</fullName>
    </recommendedName>
</protein>
<sequence>MGYELRRQMREALGPDITGLQRAVALEIADDANETTRESWATLEALARWTAAKDASVVRNALKRLSAAGWEFRVPIGKGKDGRVLYAVPGTRMTFLVPPLKGVAVATPKGEQGLPHEGAGAPPYTPQGGAGAHSEGAVAPSEGAVAPPFSSPPHSPHVDKDSSPTPPPAEQHLEAFGAFWLTYPKKKAREEAKKAWIAALARGANPKRIVEAAQEYARERAQQDPTYTKYPATWLNKGCYDDEPDPAPGLPQLRAVGGPAAPLSPQATRRQASRDFLDQLSDQLRAGGQQ</sequence>
<gene>
    <name evidence="2" type="ORF">CP967_08495</name>
</gene>
<organism evidence="2 3">
    <name type="scientific">Streptomyces nitrosporeus</name>
    <dbReference type="NCBI Taxonomy" id="28894"/>
    <lineage>
        <taxon>Bacteria</taxon>
        <taxon>Bacillati</taxon>
        <taxon>Actinomycetota</taxon>
        <taxon>Actinomycetes</taxon>
        <taxon>Kitasatosporales</taxon>
        <taxon>Streptomycetaceae</taxon>
        <taxon>Streptomyces</taxon>
    </lineage>
</organism>